<sequence length="278" mass="30777">MTNNPEFDESVDETPEVEIDLGQLDDATEEAPEQELNLDFGEDVSAEADDIQLNLGFDEEESADEQAVADPDQDEALEAALEELRSELRTKFGEWYVVHTYSGMENRVKQNLDARVQTLNMEDYIFETVVPTETAVEIRNGARKTVTRTVLPGYVLVRMDLTDESWGTVRHTPSVTGFVGQGQTPVPLSLDEVEKMLTPSVVAKVAAEQTTPSPKTRKKVEVVDFEVGDSVQVVDGPFAGVHATITEINVNSQRLKALVEILGRETPVDLTFPQIARI</sequence>
<protein>
    <recommendedName>
        <fullName evidence="5 6">Transcription termination/antitermination protein NusG</fullName>
    </recommendedName>
</protein>
<dbReference type="RefSeq" id="WP_343871852.1">
    <property type="nucleotide sequence ID" value="NZ_BAAAIX010000003.1"/>
</dbReference>
<dbReference type="Proteomes" id="UP001597326">
    <property type="component" value="Unassembled WGS sequence"/>
</dbReference>
<comment type="caution">
    <text evidence="11">The sequence shown here is derived from an EMBL/GenBank/DDBJ whole genome shotgun (WGS) entry which is preliminary data.</text>
</comment>
<evidence type="ECO:0000259" key="10">
    <source>
        <dbReference type="SMART" id="SM00739"/>
    </source>
</evidence>
<evidence type="ECO:0000259" key="9">
    <source>
        <dbReference type="SMART" id="SM00738"/>
    </source>
</evidence>
<feature type="region of interest" description="Disordered" evidence="8">
    <location>
        <begin position="1"/>
        <end position="33"/>
    </location>
</feature>
<feature type="compositionally biased region" description="Acidic residues" evidence="8">
    <location>
        <begin position="1"/>
        <end position="19"/>
    </location>
</feature>
<comment type="similarity">
    <text evidence="5 7">Belongs to the NusG family.</text>
</comment>
<dbReference type="PANTHER" id="PTHR30265:SF2">
    <property type="entry name" value="TRANSCRIPTION TERMINATION_ANTITERMINATION PROTEIN NUSG"/>
    <property type="match status" value="1"/>
</dbReference>
<dbReference type="InterPro" id="IPR001062">
    <property type="entry name" value="Transcrpt_antiterm_NusG"/>
</dbReference>
<evidence type="ECO:0000256" key="8">
    <source>
        <dbReference type="SAM" id="MobiDB-lite"/>
    </source>
</evidence>
<dbReference type="SMART" id="SM00738">
    <property type="entry name" value="NGN"/>
    <property type="match status" value="1"/>
</dbReference>
<comment type="function">
    <text evidence="5 7">Participates in transcription elongation, termination and antitermination.</text>
</comment>
<dbReference type="Pfam" id="PF02357">
    <property type="entry name" value="NusG"/>
    <property type="match status" value="1"/>
</dbReference>
<dbReference type="SMART" id="SM00739">
    <property type="entry name" value="KOW"/>
    <property type="match status" value="1"/>
</dbReference>
<dbReference type="PRINTS" id="PR00338">
    <property type="entry name" value="NUSGTNSCPFCT"/>
</dbReference>
<dbReference type="CDD" id="cd09891">
    <property type="entry name" value="NGN_Bact_1"/>
    <property type="match status" value="1"/>
</dbReference>
<dbReference type="CDD" id="cd06091">
    <property type="entry name" value="KOW_NusG"/>
    <property type="match status" value="1"/>
</dbReference>
<dbReference type="InterPro" id="IPR006645">
    <property type="entry name" value="NGN-like_dom"/>
</dbReference>
<evidence type="ECO:0000313" key="12">
    <source>
        <dbReference type="Proteomes" id="UP001597326"/>
    </source>
</evidence>
<organism evidence="11 12">
    <name type="scientific">Luteococcus peritonei</name>
    <dbReference type="NCBI Taxonomy" id="88874"/>
    <lineage>
        <taxon>Bacteria</taxon>
        <taxon>Bacillati</taxon>
        <taxon>Actinomycetota</taxon>
        <taxon>Actinomycetes</taxon>
        <taxon>Propionibacteriales</taxon>
        <taxon>Propionibacteriaceae</taxon>
        <taxon>Luteococcus</taxon>
    </lineage>
</organism>
<feature type="domain" description="KOW" evidence="10">
    <location>
        <begin position="224"/>
        <end position="251"/>
    </location>
</feature>
<keyword evidence="3 5" id="KW-0805">Transcription regulation</keyword>
<evidence type="ECO:0000256" key="7">
    <source>
        <dbReference type="RuleBase" id="RU000538"/>
    </source>
</evidence>
<dbReference type="Gene3D" id="3.30.70.940">
    <property type="entry name" value="NusG, N-terminal domain"/>
    <property type="match status" value="1"/>
</dbReference>
<dbReference type="PANTHER" id="PTHR30265">
    <property type="entry name" value="RHO-INTERACTING TRANSCRIPTION TERMINATION FACTOR NUSG"/>
    <property type="match status" value="1"/>
</dbReference>
<dbReference type="Gene3D" id="2.30.30.30">
    <property type="match status" value="1"/>
</dbReference>
<dbReference type="InterPro" id="IPR047050">
    <property type="entry name" value="NGN"/>
</dbReference>
<dbReference type="NCBIfam" id="TIGR00922">
    <property type="entry name" value="nusG"/>
    <property type="match status" value="1"/>
</dbReference>
<evidence type="ECO:0000256" key="6">
    <source>
        <dbReference type="NCBIfam" id="TIGR00922"/>
    </source>
</evidence>
<dbReference type="HAMAP" id="MF_00948">
    <property type="entry name" value="NusG"/>
    <property type="match status" value="1"/>
</dbReference>
<dbReference type="PROSITE" id="PS01108">
    <property type="entry name" value="RIBOSOMAL_L24"/>
    <property type="match status" value="1"/>
</dbReference>
<evidence type="ECO:0000256" key="2">
    <source>
        <dbReference type="ARBA" id="ARBA00022814"/>
    </source>
</evidence>
<dbReference type="SUPFAM" id="SSF82679">
    <property type="entry name" value="N-utilization substance G protein NusG, N-terminal domain"/>
    <property type="match status" value="1"/>
</dbReference>
<evidence type="ECO:0000256" key="1">
    <source>
        <dbReference type="ARBA" id="ARBA00022472"/>
    </source>
</evidence>
<keyword evidence="2 5" id="KW-0889">Transcription antitermination</keyword>
<dbReference type="SUPFAM" id="SSF50104">
    <property type="entry name" value="Translation proteins SH3-like domain"/>
    <property type="match status" value="1"/>
</dbReference>
<gene>
    <name evidence="5 11" type="primary">nusG</name>
    <name evidence="11" type="ORF">ACFSCS_01030</name>
</gene>
<evidence type="ECO:0000313" key="11">
    <source>
        <dbReference type="EMBL" id="MFD1888767.1"/>
    </source>
</evidence>
<evidence type="ECO:0000256" key="4">
    <source>
        <dbReference type="ARBA" id="ARBA00023163"/>
    </source>
</evidence>
<dbReference type="InterPro" id="IPR005824">
    <property type="entry name" value="KOW"/>
</dbReference>
<proteinExistence type="inferred from homology"/>
<keyword evidence="12" id="KW-1185">Reference proteome</keyword>
<dbReference type="InterPro" id="IPR014722">
    <property type="entry name" value="Rib_uL2_dom2"/>
</dbReference>
<name>A0ABW4RRG3_9ACTN</name>
<evidence type="ECO:0000256" key="5">
    <source>
        <dbReference type="HAMAP-Rule" id="MF_00948"/>
    </source>
</evidence>
<dbReference type="InterPro" id="IPR036735">
    <property type="entry name" value="NGN_dom_sf"/>
</dbReference>
<keyword evidence="1 5" id="KW-0806">Transcription termination</keyword>
<dbReference type="InterPro" id="IPR043425">
    <property type="entry name" value="NusG-like"/>
</dbReference>
<feature type="domain" description="NusG-like N-terminal" evidence="9">
    <location>
        <begin position="92"/>
        <end position="200"/>
    </location>
</feature>
<keyword evidence="4 5" id="KW-0804">Transcription</keyword>
<dbReference type="InterPro" id="IPR008991">
    <property type="entry name" value="Translation_prot_SH3-like_sf"/>
</dbReference>
<dbReference type="EMBL" id="JBHUFZ010000003">
    <property type="protein sequence ID" value="MFD1888767.1"/>
    <property type="molecule type" value="Genomic_DNA"/>
</dbReference>
<evidence type="ECO:0000256" key="3">
    <source>
        <dbReference type="ARBA" id="ARBA00023015"/>
    </source>
</evidence>
<reference evidence="12" key="1">
    <citation type="journal article" date="2019" name="Int. J. Syst. Evol. Microbiol.">
        <title>The Global Catalogue of Microorganisms (GCM) 10K type strain sequencing project: providing services to taxonomists for standard genome sequencing and annotation.</title>
        <authorList>
            <consortium name="The Broad Institute Genomics Platform"/>
            <consortium name="The Broad Institute Genome Sequencing Center for Infectious Disease"/>
            <person name="Wu L."/>
            <person name="Ma J."/>
        </authorList>
    </citation>
    <scope>NUCLEOTIDE SEQUENCE [LARGE SCALE GENOMIC DNA]</scope>
    <source>
        <strain evidence="12">CAIM 431</strain>
    </source>
</reference>
<accession>A0ABW4RRG3</accession>
<dbReference type="InterPro" id="IPR005825">
    <property type="entry name" value="Ribosomal_uL24_CS"/>
</dbReference>